<protein>
    <submittedName>
        <fullName evidence="3">Uncharacterized protein</fullName>
    </submittedName>
</protein>
<feature type="signal peptide" evidence="2">
    <location>
        <begin position="1"/>
        <end position="23"/>
    </location>
</feature>
<proteinExistence type="predicted"/>
<dbReference type="AlphaFoldDB" id="A0A136KK13"/>
<gene>
    <name evidence="3" type="ORF">UZ20_WS6002000308</name>
</gene>
<keyword evidence="1" id="KW-0472">Membrane</keyword>
<accession>A0A136KK13</accession>
<evidence type="ECO:0000256" key="2">
    <source>
        <dbReference type="SAM" id="SignalP"/>
    </source>
</evidence>
<dbReference type="NCBIfam" id="TIGR04213">
    <property type="entry name" value="PGF_pre_PGF"/>
    <property type="match status" value="1"/>
</dbReference>
<feature type="chain" id="PRO_5007474166" evidence="2">
    <location>
        <begin position="24"/>
        <end position="218"/>
    </location>
</feature>
<comment type="caution">
    <text evidence="3">The sequence shown here is derived from an EMBL/GenBank/DDBJ whole genome shotgun (WGS) entry which is preliminary data.</text>
</comment>
<keyword evidence="1" id="KW-1133">Transmembrane helix</keyword>
<feature type="transmembrane region" description="Helical" evidence="1">
    <location>
        <begin position="189"/>
        <end position="210"/>
    </location>
</feature>
<keyword evidence="2" id="KW-0732">Signal</keyword>
<evidence type="ECO:0000313" key="3">
    <source>
        <dbReference type="EMBL" id="KXK09740.1"/>
    </source>
</evidence>
<dbReference type="InterPro" id="IPR026453">
    <property type="entry name" value="PGF_pre_PGF"/>
</dbReference>
<name>A0A136KK13_9BACT</name>
<sequence length="218" mass="24501">MTKYFVSIILSLSILLSPSLAFAQYDTNQVTPIYRDNGEVYGIDIAASDRISFYPTGCESIDKVTIEAKTNIKGEIILRKLSDNPKKDSAQIDNAFEYCEFEFNGINENDIKKTSLDLKVRKSWLNEKSLNQNDISLFTHNNSDNAWVRENTAQKTESSIYYFYSAEANNFPYLAVGQQSTSILGSLNAGVLLLCCLLLLLLVLLIAFAFSSRRKSQS</sequence>
<dbReference type="Proteomes" id="UP000070449">
    <property type="component" value="Unassembled WGS sequence"/>
</dbReference>
<organism evidence="3 4">
    <name type="scientific">candidate division WS6 bacterium OLB21</name>
    <dbReference type="NCBI Taxonomy" id="1617427"/>
    <lineage>
        <taxon>Bacteria</taxon>
        <taxon>Candidatus Dojkabacteria</taxon>
    </lineage>
</organism>
<dbReference type="STRING" id="1617427.UZ20_WS6002000308"/>
<reference evidence="3 4" key="1">
    <citation type="submission" date="2015-02" db="EMBL/GenBank/DDBJ databases">
        <title>Improved understanding of the partial-nitritation anammox process through 23 genomes representing the majority of the microbial community.</title>
        <authorList>
            <person name="Speth D.R."/>
            <person name="In T Zandt M."/>
            <person name="Guerrero Cruz S."/>
            <person name="Jetten M.S."/>
            <person name="Dutilh B.E."/>
        </authorList>
    </citation>
    <scope>NUCLEOTIDE SEQUENCE [LARGE SCALE GENOMIC DNA]</scope>
    <source>
        <strain evidence="3">OLB21</strain>
    </source>
</reference>
<evidence type="ECO:0000313" key="4">
    <source>
        <dbReference type="Proteomes" id="UP000070449"/>
    </source>
</evidence>
<keyword evidence="1" id="KW-0812">Transmembrane</keyword>
<evidence type="ECO:0000256" key="1">
    <source>
        <dbReference type="SAM" id="Phobius"/>
    </source>
</evidence>
<dbReference type="EMBL" id="JYPD01000012">
    <property type="protein sequence ID" value="KXK09740.1"/>
    <property type="molecule type" value="Genomic_DNA"/>
</dbReference>